<feature type="region of interest" description="Disordered" evidence="1">
    <location>
        <begin position="448"/>
        <end position="492"/>
    </location>
</feature>
<evidence type="ECO:0000313" key="6">
    <source>
        <dbReference type="Proteomes" id="UP000199515"/>
    </source>
</evidence>
<dbReference type="OrthoDB" id="3867284at2"/>
<reference evidence="5 6" key="1">
    <citation type="submission" date="2016-10" db="EMBL/GenBank/DDBJ databases">
        <authorList>
            <person name="de Groot N.N."/>
        </authorList>
    </citation>
    <scope>NUCLEOTIDE SEQUENCE [LARGE SCALE GENOMIC DNA]</scope>
    <source>
        <strain evidence="5 6">CPCC 202699</strain>
    </source>
</reference>
<dbReference type="Pfam" id="PF20028">
    <property type="entry name" value="VMAP-C"/>
    <property type="match status" value="1"/>
</dbReference>
<feature type="domain" description="vWA-MoxR associated protein middle region 0" evidence="2">
    <location>
        <begin position="107"/>
        <end position="208"/>
    </location>
</feature>
<evidence type="ECO:0000313" key="5">
    <source>
        <dbReference type="EMBL" id="SDY41493.1"/>
    </source>
</evidence>
<keyword evidence="6" id="KW-1185">Reference proteome</keyword>
<protein>
    <submittedName>
        <fullName evidence="5">Uncharacterized protein</fullName>
    </submittedName>
</protein>
<evidence type="ECO:0000259" key="4">
    <source>
        <dbReference type="Pfam" id="PF20028"/>
    </source>
</evidence>
<dbReference type="RefSeq" id="WP_143047147.1">
    <property type="nucleotide sequence ID" value="NZ_FNON01000005.1"/>
</dbReference>
<feature type="domain" description="Effector-associated" evidence="3">
    <location>
        <begin position="16"/>
        <end position="98"/>
    </location>
</feature>
<gene>
    <name evidence="5" type="ORF">SAMN05421504_105484</name>
</gene>
<dbReference type="EMBL" id="FNON01000005">
    <property type="protein sequence ID" value="SDY41493.1"/>
    <property type="molecule type" value="Genomic_DNA"/>
</dbReference>
<dbReference type="Pfam" id="PF19956">
    <property type="entry name" value="EAD2"/>
    <property type="match status" value="1"/>
</dbReference>
<accession>A0A1H3JNI5</accession>
<dbReference type="InterPro" id="IPR045555">
    <property type="entry name" value="VMAP-M0"/>
</dbReference>
<evidence type="ECO:0000256" key="1">
    <source>
        <dbReference type="SAM" id="MobiDB-lite"/>
    </source>
</evidence>
<dbReference type="STRING" id="589385.SAMN05421504_105484"/>
<dbReference type="InterPro" id="IPR045450">
    <property type="entry name" value="VMAP_C"/>
</dbReference>
<dbReference type="Proteomes" id="UP000199515">
    <property type="component" value="Unassembled WGS sequence"/>
</dbReference>
<evidence type="ECO:0000259" key="2">
    <source>
        <dbReference type="Pfam" id="PF19916"/>
    </source>
</evidence>
<dbReference type="Pfam" id="PF19916">
    <property type="entry name" value="VMAP-M0"/>
    <property type="match status" value="1"/>
</dbReference>
<dbReference type="AlphaFoldDB" id="A0A1H3JNI5"/>
<feature type="compositionally biased region" description="Basic and acidic residues" evidence="1">
    <location>
        <begin position="471"/>
        <end position="492"/>
    </location>
</feature>
<dbReference type="InterPro" id="IPR045431">
    <property type="entry name" value="EAD2"/>
</dbReference>
<feature type="domain" description="vWA-MoxR associated protein C-terminal" evidence="4">
    <location>
        <begin position="237"/>
        <end position="472"/>
    </location>
</feature>
<name>A0A1H3JNI5_9PSEU</name>
<proteinExistence type="predicted"/>
<sequence>MAVGVGPDRHGWRVLVDTLEQVPVLRDPGGRRLCLDLLDDHLGFALQVPESNATRLHLFHILVACKRQHPRALGMLAKVLNDVEPGSPAVRRACQALDDMSALDLVPERARDELLGLISGMSEDRLVDFVHAAVGPVAAELAIDHQRPEEALAFLEQVNARPDGVPPLLVFVEYLARHLGDQRCEQLREWNDRQANRIGITEKMRALRIEHAEPVPRGGDLMAYLVIRMERDLLDADRYTLTHWRQVDLGGWHPLRGDGFAGDMDAIRRHVAELIAEAETGWAQDAANVRVEFLLPFELLNLPVDQWDLESGSGLPRPMGLSYQVVVRSLDRARAPRWHREWRRRWSLLKEMRPGAEMTDHWLWSEAAKPRQLTGLEARLAIERDVLSLVLRTRPADSELSEVLVGLRTGIPVMVWSRADGPRSAFEAAVREMQEDLGALPEQARRLRSRASQSARPRSHVGNRVTVLWDDPERTVEPLDPPEAPHEEGTAS</sequence>
<organism evidence="5 6">
    <name type="scientific">Amycolatopsis xylanica</name>
    <dbReference type="NCBI Taxonomy" id="589385"/>
    <lineage>
        <taxon>Bacteria</taxon>
        <taxon>Bacillati</taxon>
        <taxon>Actinomycetota</taxon>
        <taxon>Actinomycetes</taxon>
        <taxon>Pseudonocardiales</taxon>
        <taxon>Pseudonocardiaceae</taxon>
        <taxon>Amycolatopsis</taxon>
    </lineage>
</organism>
<evidence type="ECO:0000259" key="3">
    <source>
        <dbReference type="Pfam" id="PF19956"/>
    </source>
</evidence>